<keyword evidence="2" id="KW-1133">Transmembrane helix</keyword>
<dbReference type="Gene3D" id="3.10.620.30">
    <property type="match status" value="1"/>
</dbReference>
<gene>
    <name evidence="7" type="ORF">BN890_50500</name>
</gene>
<comment type="caution">
    <text evidence="7">The sequence shown here is derived from an EMBL/GenBank/DDBJ whole genome shotgun (WGS) entry which is preliminary data.</text>
</comment>
<keyword evidence="2" id="KW-0472">Membrane</keyword>
<dbReference type="SUPFAM" id="SSF52540">
    <property type="entry name" value="P-loop containing nucleoside triphosphate hydrolases"/>
    <property type="match status" value="1"/>
</dbReference>
<dbReference type="Pfam" id="PF13086">
    <property type="entry name" value="AAA_11"/>
    <property type="match status" value="2"/>
</dbReference>
<evidence type="ECO:0000313" key="8">
    <source>
        <dbReference type="Proteomes" id="UP000019380"/>
    </source>
</evidence>
<dbReference type="Pfam" id="PF18741">
    <property type="entry name" value="MTES_1575"/>
    <property type="match status" value="1"/>
</dbReference>
<dbReference type="InterPro" id="IPR049468">
    <property type="entry name" value="Restrct_endonuc-II-like_dom"/>
</dbReference>
<sequence>MIDKRMAEEKRFISVFFVILQSLIYTVFAMDERLDKVKVQCDYLPLINFAIQQNGASIIHQLSIENTTPVPLKDIQVVITTEPTFGNAAPMAVEQIPANDSIRLSSFNLTLSANYFTQLTERLSGNLKIEITAEAEPIFCQTYPIDILAYDQWGGLNVLPEMLAAFITPNHTAISPIIKRAASILGQWTGNPSLDEYQSRTPDRVRKQMAAIYTAIAEQQIIYSTVPASFEEYGQRVRLADSVMAQKLGTCLDMALLYASCLEAIGLNALIVITQGHAFAGAWLVPETFPDPTIDDVSLLTKRTAEGIYDITLVETTCMNMGHSSDFDDAVKKANGKLADGNNFLLAIDIKRARYSGVRPIPQRILHGQVWEVDEKETNIQKSAVHATPQSINPYDLSGNETQTVITKQLLWERRLLDLSLRNNLLNIRITKNTLQLIPANLACLEDALADGEEFRILHRPADWESPAMDFGIYSSVPESDPVVGFINSELSQKRLRFYLSENDLGKALTHLYRSSRTSIEENGANTLYLALGLLKWYETPSSERLRYAPILLMPVEIIRKSAAKGYVIRSREEETMMNITLLEMLRQNFGITVSGLDPLPTDESGVNVKLIYSIIRNSIKNQRKWDVEEQAILGIFSFNKFIMWNDIHNNANKLVQNKIVSSLINGKIEWEAATEEIDATDMDKQLSPTDIVLPIIADSSQLEAIYEAVHDKTFILHGPPGTGKSQTITNIIANALYKGKRVLFVAEKMAALSVVQNRLAAIGLAPFCLEIHSNKTKKSAVISQLKETTEIIRQTPPEEFKKEAERLLNLRAELNQYIEALHKEYPFGVSLYDAIIHYQSVDVEPCFEIPQPYLDTLDKDTFAQWEEAIESLVRTANACGHPYRHPLTGISISEYSSAGKEEASQLLTGFIDLLNTIRQKLDVFSVLLKDTDIHPTRKDFQTIACIIRRILDIPELTPGLLTLPLLNETLNEYREVVVHGQKRDEQRKEIEAGFTKEILSINAKQTVAEWNRVSDQWFLPRYFGQRKIKKAINIYALKTIETEDIKPLLHRIIRYQEEKDAVQKYTGQLPSLFGRFGKNEDWTAIEQIINDMASLHSHLLNYAKDIAKVSQIKQNLSVQLTEGIQTFRDIHAHSFNELYQLSDTLTVIEKKLSGTLGISTEELYTSSADWITIALSKAQTWKHNLDKLKDWYQWLQAYQTLNKLGIGFVATEYKEKNIPTDQLTDIFCKSFYQAVIQYIIAKEPTLELFNGKIFNDIIAKYKQISAKFEETTKKELFARLASNIPSFTHEAIQSSEVGILQKNIRNNARGISIRKLFDQIPTLLSRMCPCMLMSPLSVAQFIDTDADKFDLIVFDEASQMPTYEAVGAIARGKNVIIVGDPKQMPPTSFFSVSTVDEDNIEMEDLESILDDCLALSIPSKYLLWHYRSKHESLIAFSNSEYYDNKLMTFPSPDNIESKVRIVNINGYYDKGKSRQNRAEAQAVVDEIARRLRSEELRKKSIGVVTFSIVQQALIEDLLSDLFIFHPELETLALECDEPLFIKNLENVQGDERDVILFSVGYGPDAEGRVSMNFGPLNRVGGERRLNVAVSRARYEMIIYSTLRSDMIDLNRTSSIGVAGLKRFLEYAEKGTRNTINSVTAQSTETAASIENIIADKLRSLGYTVHTDIGCSGYKIDIGIVDTENTSNYQLGIICDGKNYKRTKTARDREIVQNNVLKALGWDIYRIWTMDWWEKPDEVIAAIQEAIARKKSSKVNAQTTTTTEIDSAPMTAEKESVNKESTDKEKITKEEPIKEESIKEAVPTAERDNNEISFVLKASPATSEKQTASASSAQSGIQQKYRSAKITPGSYSPEDFFFSESYSILTSQIRKIIENEAPVSKSLLCKKILSEWGISRLGARVETQIETALDTLNIYRTEHEGFVFCWKDREQCISYSIYRPVSEREATDIAPEEIANAIRQLLTDSISLPVADLIKACAQQFGFARMGSNIDAAMQRGIREAVKRNYAKIENERVTIAD</sequence>
<organism evidence="7 8">
    <name type="scientific">Bacteroides xylanisolvens SD CC 1b</name>
    <dbReference type="NCBI Taxonomy" id="702447"/>
    <lineage>
        <taxon>Bacteria</taxon>
        <taxon>Pseudomonadati</taxon>
        <taxon>Bacteroidota</taxon>
        <taxon>Bacteroidia</taxon>
        <taxon>Bacteroidales</taxon>
        <taxon>Bacteroidaceae</taxon>
        <taxon>Bacteroides</taxon>
    </lineage>
</organism>
<dbReference type="Gene3D" id="3.40.50.300">
    <property type="entry name" value="P-loop containing nucleotide triphosphate hydrolases"/>
    <property type="match status" value="3"/>
</dbReference>
<dbReference type="InterPro" id="IPR041679">
    <property type="entry name" value="DNA2/NAM7-like_C"/>
</dbReference>
<dbReference type="Proteomes" id="UP000019380">
    <property type="component" value="Unassembled WGS sequence"/>
</dbReference>
<dbReference type="FunFam" id="3.40.50.300:FF:002063">
    <property type="entry name" value="DNA helicase related protein"/>
    <property type="match status" value="1"/>
</dbReference>
<accession>D4VIG9</accession>
<feature type="domain" description="DUF3320" evidence="3">
    <location>
        <begin position="1857"/>
        <end position="1902"/>
    </location>
</feature>
<evidence type="ECO:0000259" key="6">
    <source>
        <dbReference type="Pfam" id="PF18741"/>
    </source>
</evidence>
<evidence type="ECO:0000259" key="5">
    <source>
        <dbReference type="Pfam" id="PF13087"/>
    </source>
</evidence>
<dbReference type="PANTHER" id="PTHR10887:SF530">
    <property type="entry name" value="SUPERFAMILY I DNA HELICASES"/>
    <property type="match status" value="1"/>
</dbReference>
<evidence type="ECO:0000259" key="4">
    <source>
        <dbReference type="Pfam" id="PF13086"/>
    </source>
</evidence>
<dbReference type="InterPro" id="IPR025103">
    <property type="entry name" value="DUF4011"/>
</dbReference>
<dbReference type="Pfam" id="PF11784">
    <property type="entry name" value="DUF3320"/>
    <property type="match status" value="1"/>
</dbReference>
<reference evidence="7 8" key="1">
    <citation type="submission" date="2013-12" db="EMBL/GenBank/DDBJ databases">
        <title>Improved hybrid genome assemblies of Bacteroides xylanisolvens SD CC 1b and Bacteroides xylanisolvens SD CC 2a using Illumina and 454 Sequencing.</title>
        <authorList>
            <person name="Ramaraj T."/>
            <person name="Sundararajan A."/>
            <person name="Mudge J."/>
            <person name="Schilkey F.D."/>
            <person name="Delvecchio V."/>
            <person name="Donlon M."/>
            <person name="Ziemer C."/>
        </authorList>
    </citation>
    <scope>NUCLEOTIDE SEQUENCE [LARGE SCALE GENOMIC DNA]</scope>
</reference>
<feature type="transmembrane region" description="Helical" evidence="2">
    <location>
        <begin position="12"/>
        <end position="30"/>
    </location>
</feature>
<dbReference type="GO" id="GO:0004386">
    <property type="term" value="F:helicase activity"/>
    <property type="evidence" value="ECO:0007669"/>
    <property type="project" value="UniProtKB-KW"/>
</dbReference>
<keyword evidence="2" id="KW-0812">Transmembrane</keyword>
<feature type="compositionally biased region" description="Basic and acidic residues" evidence="1">
    <location>
        <begin position="1772"/>
        <end position="1803"/>
    </location>
</feature>
<name>D4VIG9_9BACE</name>
<keyword evidence="7" id="KW-0378">Hydrolase</keyword>
<feature type="region of interest" description="Disordered" evidence="1">
    <location>
        <begin position="1751"/>
        <end position="1803"/>
    </location>
</feature>
<dbReference type="InterPro" id="IPR041677">
    <property type="entry name" value="DNA2/NAM7_AAA_11"/>
</dbReference>
<keyword evidence="7" id="KW-0067">ATP-binding</keyword>
<dbReference type="FunFam" id="3.40.960.10:FF:000002">
    <property type="entry name" value="DNA helicase related protein"/>
    <property type="match status" value="1"/>
</dbReference>
<dbReference type="InterPro" id="IPR047187">
    <property type="entry name" value="SF1_C_Upf1"/>
</dbReference>
<keyword evidence="7" id="KW-0547">Nucleotide-binding</keyword>
<feature type="domain" description="DNA2/NAM7 helicase-like C-terminal" evidence="5">
    <location>
        <begin position="1417"/>
        <end position="1600"/>
    </location>
</feature>
<evidence type="ECO:0000313" key="7">
    <source>
        <dbReference type="EMBL" id="CDM07426.1"/>
    </source>
</evidence>
<feature type="compositionally biased region" description="Polar residues" evidence="1">
    <location>
        <begin position="1754"/>
        <end position="1765"/>
    </location>
</feature>
<feature type="domain" description="DNA2/NAM7 helicase helicase" evidence="4">
    <location>
        <begin position="1346"/>
        <end position="1389"/>
    </location>
</feature>
<dbReference type="InterPro" id="IPR011335">
    <property type="entry name" value="Restrct_endonuc-II-like"/>
</dbReference>
<evidence type="ECO:0000256" key="2">
    <source>
        <dbReference type="SAM" id="Phobius"/>
    </source>
</evidence>
<dbReference type="CDD" id="cd18808">
    <property type="entry name" value="SF1_C_Upf1"/>
    <property type="match status" value="1"/>
</dbReference>
<dbReference type="InterPro" id="IPR027417">
    <property type="entry name" value="P-loop_NTPase"/>
</dbReference>
<feature type="domain" description="DNA2/NAM7 helicase helicase" evidence="4">
    <location>
        <begin position="699"/>
        <end position="771"/>
    </location>
</feature>
<proteinExistence type="predicted"/>
<dbReference type="InterPro" id="IPR045055">
    <property type="entry name" value="DNA2/NAM7-like"/>
</dbReference>
<dbReference type="Pfam" id="PF13087">
    <property type="entry name" value="AAA_12"/>
    <property type="match status" value="1"/>
</dbReference>
<keyword evidence="7" id="KW-0347">Helicase</keyword>
<dbReference type="InterPro" id="IPR021754">
    <property type="entry name" value="DUF3320"/>
</dbReference>
<evidence type="ECO:0000256" key="1">
    <source>
        <dbReference type="SAM" id="MobiDB-lite"/>
    </source>
</evidence>
<dbReference type="EMBL" id="CBXG010000054">
    <property type="protein sequence ID" value="CDM07426.1"/>
    <property type="molecule type" value="Genomic_DNA"/>
</dbReference>
<feature type="domain" description="Restriction endonuclease type II-like" evidence="6">
    <location>
        <begin position="1651"/>
        <end position="1747"/>
    </location>
</feature>
<protein>
    <submittedName>
        <fullName evidence="7">Superfamily I DNA and RNA helicases and helicase subunits</fullName>
    </submittedName>
</protein>
<dbReference type="Gene3D" id="3.40.960.10">
    <property type="entry name" value="VSR Endonuclease"/>
    <property type="match status" value="1"/>
</dbReference>
<evidence type="ECO:0000259" key="3">
    <source>
        <dbReference type="Pfam" id="PF11784"/>
    </source>
</evidence>
<dbReference type="SUPFAM" id="SSF52980">
    <property type="entry name" value="Restriction endonuclease-like"/>
    <property type="match status" value="1"/>
</dbReference>
<dbReference type="Pfam" id="PF13195">
    <property type="entry name" value="DUF4011"/>
    <property type="match status" value="1"/>
</dbReference>
<dbReference type="PANTHER" id="PTHR10887">
    <property type="entry name" value="DNA2/NAM7 HELICASE FAMILY"/>
    <property type="match status" value="1"/>
</dbReference>